<evidence type="ECO:0000313" key="1">
    <source>
        <dbReference type="EMBL" id="ETN99672.1"/>
    </source>
</evidence>
<dbReference type="OrthoDB" id="166993at2759"/>
<organism evidence="1 2">
    <name type="scientific">Reticulomyxa filosa</name>
    <dbReference type="NCBI Taxonomy" id="46433"/>
    <lineage>
        <taxon>Eukaryota</taxon>
        <taxon>Sar</taxon>
        <taxon>Rhizaria</taxon>
        <taxon>Retaria</taxon>
        <taxon>Foraminifera</taxon>
        <taxon>Monothalamids</taxon>
        <taxon>Reticulomyxidae</taxon>
        <taxon>Reticulomyxa</taxon>
    </lineage>
</organism>
<comment type="caution">
    <text evidence="1">The sequence shown here is derived from an EMBL/GenBank/DDBJ whole genome shotgun (WGS) entry which is preliminary data.</text>
</comment>
<gene>
    <name evidence="1" type="ORF">RFI_37798</name>
</gene>
<name>X6LCB3_RETFI</name>
<reference evidence="1 2" key="1">
    <citation type="journal article" date="2013" name="Curr. Biol.">
        <title>The Genome of the Foraminiferan Reticulomyxa filosa.</title>
        <authorList>
            <person name="Glockner G."/>
            <person name="Hulsmann N."/>
            <person name="Schleicher M."/>
            <person name="Noegel A.A."/>
            <person name="Eichinger L."/>
            <person name="Gallinger C."/>
            <person name="Pawlowski J."/>
            <person name="Sierra R."/>
            <person name="Euteneuer U."/>
            <person name="Pillet L."/>
            <person name="Moustafa A."/>
            <person name="Platzer M."/>
            <person name="Groth M."/>
            <person name="Szafranski K."/>
            <person name="Schliwa M."/>
        </authorList>
    </citation>
    <scope>NUCLEOTIDE SEQUENCE [LARGE SCALE GENOMIC DNA]</scope>
</reference>
<dbReference type="Proteomes" id="UP000023152">
    <property type="component" value="Unassembled WGS sequence"/>
</dbReference>
<proteinExistence type="predicted"/>
<accession>X6LCB3</accession>
<dbReference type="AlphaFoldDB" id="X6LCB3"/>
<keyword evidence="2" id="KW-1185">Reference proteome</keyword>
<dbReference type="EMBL" id="ASPP01043272">
    <property type="protein sequence ID" value="ETN99672.1"/>
    <property type="molecule type" value="Genomic_DNA"/>
</dbReference>
<sequence length="883" mass="102153">MFERFQKGVQFLRDSNDKLFRGRLLIVVKDIATTDTKQVMSEFSKKIAFFCRDATDRNGESESFVMQMYKDPTNIYIEPYPPLMHDSFFKKFSVLRKSMESLPIIHGDGGIPFLRHMKAIMARLTMKDWNSNLSEQIVESAVEMVRQYTESVINFGTLTIFKTFESLERFDVNEDMEVVGLTKKEKMIVQNSDVINSLLQKLEHVCSQSNEQSKGIVTEQINQLKQWKEGFEKILDNIPNGGLNLIHNNILKYLYREFERQMPECKRGHSTHKQWFIAFQLLLKLICLRRELILEKWIANELHGFGFQTLRGNNNIQEQKIDTTDKRVKRSQDEVVSKFIKPFINNALNQLQTVENLLMLCGVKCKHCYFLCLLQQSHQQSSEAEHNCMGSHQCDQVCSRCEQSETEMQEKVLPCKLQSGHETLHDCRQRNHTCGKDCSLKKYGNCYEKCTLEFGHSSEIPCICNSLIHYCNEKCSLSGCPNKCEINYAKDIRDMSVPKRDVQNVVKYLLVVYKNTNTYIHACTFENFVCNVEATCDCNGGHFHDMDMKDEKKIESGMVPFHCCSSERHQCSEGCEEKGNCKVEYKRVVNGTKIFNPKTVGAKSFEYDSHIAANGKKHKCSQLLPKYKKTHEGRHKCTETLHSCETTCQACGYYCIKPFGHSGKHHTEHGNMLHSKFVVEDNKSVEVKVQTTKMVKDITTSVEKEVTKEVRVYTTGDTAEAEICDFFCEKMGRGHFHLIKCNHPGESCDIVQTQNNETFYVRRHASQGECGGRKDLDKVTHEYYWEKCLKFEDPCKPPLPKQFERCDHFCSHPDHEKIKDECGEVKRSYCIERLWHVPVTEQKSDTTNTTVIGGHVFSCSHRSGDYHVLRKFSFEGNSQQKKK</sequence>
<protein>
    <submittedName>
        <fullName evidence="1">Uncharacterized protein</fullName>
    </submittedName>
</protein>
<evidence type="ECO:0000313" key="2">
    <source>
        <dbReference type="Proteomes" id="UP000023152"/>
    </source>
</evidence>